<gene>
    <name evidence="1" type="ORF">J2W98_003641</name>
</gene>
<organism evidence="1 2">
    <name type="scientific">Paenibacillus peoriae</name>
    <dbReference type="NCBI Taxonomy" id="59893"/>
    <lineage>
        <taxon>Bacteria</taxon>
        <taxon>Bacillati</taxon>
        <taxon>Bacillota</taxon>
        <taxon>Bacilli</taxon>
        <taxon>Bacillales</taxon>
        <taxon>Paenibacillaceae</taxon>
        <taxon>Paenibacillus</taxon>
    </lineage>
</organism>
<sequence>MHKNNKGNHSTITWEDLYYDGYELDYYDKRDVSLDIDIEEVDYTYMDDEVIWLKNEAQKKYYREPYEPTTINGKENKLLI</sequence>
<accession>A0ABU1QI90</accession>
<dbReference type="EMBL" id="JAVDUG010000004">
    <property type="protein sequence ID" value="MDR6779361.1"/>
    <property type="molecule type" value="Genomic_DNA"/>
</dbReference>
<name>A0ABU1QI90_9BACL</name>
<proteinExistence type="predicted"/>
<reference evidence="1 2" key="1">
    <citation type="submission" date="2023-07" db="EMBL/GenBank/DDBJ databases">
        <title>Sorghum-associated microbial communities from plants grown in Nebraska, USA.</title>
        <authorList>
            <person name="Schachtman D."/>
        </authorList>
    </citation>
    <scope>NUCLEOTIDE SEQUENCE [LARGE SCALE GENOMIC DNA]</scope>
    <source>
        <strain evidence="1 2">BE143</strain>
    </source>
</reference>
<evidence type="ECO:0000313" key="1">
    <source>
        <dbReference type="EMBL" id="MDR6779361.1"/>
    </source>
</evidence>
<dbReference type="Proteomes" id="UP001266807">
    <property type="component" value="Unassembled WGS sequence"/>
</dbReference>
<protein>
    <submittedName>
        <fullName evidence="1">Uncharacterized protein</fullName>
    </submittedName>
</protein>
<keyword evidence="2" id="KW-1185">Reference proteome</keyword>
<dbReference type="RefSeq" id="WP_068940923.1">
    <property type="nucleotide sequence ID" value="NZ_JAVDUG010000004.1"/>
</dbReference>
<evidence type="ECO:0000313" key="2">
    <source>
        <dbReference type="Proteomes" id="UP001266807"/>
    </source>
</evidence>
<comment type="caution">
    <text evidence="1">The sequence shown here is derived from an EMBL/GenBank/DDBJ whole genome shotgun (WGS) entry which is preliminary data.</text>
</comment>